<dbReference type="InterPro" id="IPR028359">
    <property type="entry name" value="UDP_ManNAc/GlcNAc_DH"/>
</dbReference>
<gene>
    <name evidence="6" type="ORF">GCM10017559_42020</name>
</gene>
<dbReference type="InterPro" id="IPR001732">
    <property type="entry name" value="UDP-Glc/GDP-Man_DH_N"/>
</dbReference>
<organism evidence="6 7">
    <name type="scientific">Streptosporangium longisporum</name>
    <dbReference type="NCBI Taxonomy" id="46187"/>
    <lineage>
        <taxon>Bacteria</taxon>
        <taxon>Bacillati</taxon>
        <taxon>Actinomycetota</taxon>
        <taxon>Actinomycetes</taxon>
        <taxon>Streptosporangiales</taxon>
        <taxon>Streptosporangiaceae</taxon>
        <taxon>Streptosporangium</taxon>
    </lineage>
</organism>
<dbReference type="SUPFAM" id="SSF51735">
    <property type="entry name" value="NAD(P)-binding Rossmann-fold domains"/>
    <property type="match status" value="1"/>
</dbReference>
<dbReference type="InterPro" id="IPR014027">
    <property type="entry name" value="UDP-Glc/GDP-Man_DH_C"/>
</dbReference>
<dbReference type="Gene3D" id="3.40.50.720">
    <property type="entry name" value="NAD(P)-binding Rossmann-like Domain"/>
    <property type="match status" value="2"/>
</dbReference>
<dbReference type="InterPro" id="IPR036220">
    <property type="entry name" value="UDP-Glc/GDP-Man_DH_C_sf"/>
</dbReference>
<dbReference type="InterPro" id="IPR017476">
    <property type="entry name" value="UDP-Glc/GDP-Man"/>
</dbReference>
<proteinExistence type="inferred from homology"/>
<name>A0ABP6KJK1_9ACTN</name>
<dbReference type="SMART" id="SM00984">
    <property type="entry name" value="UDPG_MGDP_dh_C"/>
    <property type="match status" value="1"/>
</dbReference>
<evidence type="ECO:0000313" key="7">
    <source>
        <dbReference type="Proteomes" id="UP001499930"/>
    </source>
</evidence>
<evidence type="ECO:0000256" key="2">
    <source>
        <dbReference type="ARBA" id="ARBA00023002"/>
    </source>
</evidence>
<evidence type="ECO:0000256" key="4">
    <source>
        <dbReference type="PIRNR" id="PIRNR000124"/>
    </source>
</evidence>
<protein>
    <submittedName>
        <fullName evidence="6">Nucleotide sugar dehydrogenase</fullName>
    </submittedName>
</protein>
<dbReference type="Proteomes" id="UP001499930">
    <property type="component" value="Unassembled WGS sequence"/>
</dbReference>
<keyword evidence="7" id="KW-1185">Reference proteome</keyword>
<dbReference type="PANTHER" id="PTHR43491:SF2">
    <property type="entry name" value="UDP-N-ACETYL-D-MANNOSAMINE DEHYDROGENASE"/>
    <property type="match status" value="1"/>
</dbReference>
<keyword evidence="3" id="KW-0520">NAD</keyword>
<dbReference type="PIRSF" id="PIRSF000124">
    <property type="entry name" value="UDPglc_GDPman_dh"/>
    <property type="match status" value="1"/>
</dbReference>
<dbReference type="PANTHER" id="PTHR43491">
    <property type="entry name" value="UDP-N-ACETYL-D-MANNOSAMINE DEHYDROGENASE"/>
    <property type="match status" value="1"/>
</dbReference>
<evidence type="ECO:0000313" key="6">
    <source>
        <dbReference type="EMBL" id="GAA3014323.1"/>
    </source>
</evidence>
<comment type="similarity">
    <text evidence="1 4">Belongs to the UDP-glucose/GDP-mannose dehydrogenase family.</text>
</comment>
<feature type="domain" description="UDP-glucose/GDP-mannose dehydrogenase C-terminal" evidence="5">
    <location>
        <begin position="329"/>
        <end position="431"/>
    </location>
</feature>
<dbReference type="SUPFAM" id="SSF48179">
    <property type="entry name" value="6-phosphogluconate dehydrogenase C-terminal domain-like"/>
    <property type="match status" value="1"/>
</dbReference>
<dbReference type="EMBL" id="BAAAWD010000011">
    <property type="protein sequence ID" value="GAA3014323.1"/>
    <property type="molecule type" value="Genomic_DNA"/>
</dbReference>
<dbReference type="Pfam" id="PF03721">
    <property type="entry name" value="UDPG_MGDP_dh_N"/>
    <property type="match status" value="1"/>
</dbReference>
<reference evidence="7" key="1">
    <citation type="journal article" date="2019" name="Int. J. Syst. Evol. Microbiol.">
        <title>The Global Catalogue of Microorganisms (GCM) 10K type strain sequencing project: providing services to taxonomists for standard genome sequencing and annotation.</title>
        <authorList>
            <consortium name="The Broad Institute Genomics Platform"/>
            <consortium name="The Broad Institute Genome Sequencing Center for Infectious Disease"/>
            <person name="Wu L."/>
            <person name="Ma J."/>
        </authorList>
    </citation>
    <scope>NUCLEOTIDE SEQUENCE [LARGE SCALE GENOMIC DNA]</scope>
    <source>
        <strain evidence="7">JCM 3106</strain>
    </source>
</reference>
<dbReference type="PIRSF" id="PIRSF500136">
    <property type="entry name" value="UDP_ManNAc_DH"/>
    <property type="match status" value="1"/>
</dbReference>
<sequence length="449" mass="48420">MRFLPERENITAAVLGLGYVGSCVAAVLADRGVNVIGVDTDPVLVEELNAGHCRFSEAGLPELVARHAGDRLRVTTSYESVSEADVVIVAVGTPTGERGVMKESQLRGACEELGRHIRPGQLLVFKSTVPPGVTRSLALPLLERGGLVCGEDFGLAFCPERLSEGTALRELRSFPIIVGGWCADSSAAAVEFWRRAIGVEVIPVASLEAAEMVKLADNWWIDHNIALANELARVCAALDVDVLDIISAANSIPKGNGNVNILLPSVGVGGSCLTKDPWMVWRSAREHGIDLLTIPAAREVNDSMPHYTRDLIVEELARTGRSPVGAKVTVLGLAFKNNTGDLRETPVRPVVEELLKAGVEVTLYDPLVDADEAEKLFGLPQAASLEEAVRGADCLAVLAWHREFHDIDFAALREHVAPRCAVVDGRAYYPRETIDLLRESGYAYRGIGR</sequence>
<dbReference type="InterPro" id="IPR036291">
    <property type="entry name" value="NAD(P)-bd_dom_sf"/>
</dbReference>
<dbReference type="SUPFAM" id="SSF52413">
    <property type="entry name" value="UDP-glucose/GDP-mannose dehydrogenase C-terminal domain"/>
    <property type="match status" value="1"/>
</dbReference>
<dbReference type="NCBIfam" id="TIGR03026">
    <property type="entry name" value="NDP-sugDHase"/>
    <property type="match status" value="1"/>
</dbReference>
<evidence type="ECO:0000259" key="5">
    <source>
        <dbReference type="SMART" id="SM00984"/>
    </source>
</evidence>
<dbReference type="InterPro" id="IPR014026">
    <property type="entry name" value="UDP-Glc/GDP-Man_DH_dimer"/>
</dbReference>
<comment type="caution">
    <text evidence="6">The sequence shown here is derived from an EMBL/GenBank/DDBJ whole genome shotgun (WGS) entry which is preliminary data.</text>
</comment>
<accession>A0ABP6KJK1</accession>
<dbReference type="RefSeq" id="WP_344897946.1">
    <property type="nucleotide sequence ID" value="NZ_BAAAWD010000011.1"/>
</dbReference>
<dbReference type="Pfam" id="PF00984">
    <property type="entry name" value="UDPG_MGDP_dh"/>
    <property type="match status" value="1"/>
</dbReference>
<evidence type="ECO:0000256" key="3">
    <source>
        <dbReference type="ARBA" id="ARBA00023027"/>
    </source>
</evidence>
<dbReference type="Pfam" id="PF03720">
    <property type="entry name" value="UDPG_MGDP_dh_C"/>
    <property type="match status" value="1"/>
</dbReference>
<dbReference type="InterPro" id="IPR008927">
    <property type="entry name" value="6-PGluconate_DH-like_C_sf"/>
</dbReference>
<keyword evidence="2" id="KW-0560">Oxidoreductase</keyword>
<evidence type="ECO:0000256" key="1">
    <source>
        <dbReference type="ARBA" id="ARBA00006601"/>
    </source>
</evidence>